<name>A0A6I9SI66_ELAGV</name>
<dbReference type="Pfam" id="PF13041">
    <property type="entry name" value="PPR_2"/>
    <property type="match status" value="3"/>
</dbReference>
<organism evidence="4 5">
    <name type="scientific">Elaeis guineensis var. tenera</name>
    <name type="common">Oil palm</name>
    <dbReference type="NCBI Taxonomy" id="51953"/>
    <lineage>
        <taxon>Eukaryota</taxon>
        <taxon>Viridiplantae</taxon>
        <taxon>Streptophyta</taxon>
        <taxon>Embryophyta</taxon>
        <taxon>Tracheophyta</taxon>
        <taxon>Spermatophyta</taxon>
        <taxon>Magnoliopsida</taxon>
        <taxon>Liliopsida</taxon>
        <taxon>Arecaceae</taxon>
        <taxon>Arecoideae</taxon>
        <taxon>Cocoseae</taxon>
        <taxon>Elaeidinae</taxon>
        <taxon>Elaeis</taxon>
    </lineage>
</organism>
<keyword evidence="1" id="KW-0677">Repeat</keyword>
<dbReference type="FunFam" id="1.25.40.10:FF:000090">
    <property type="entry name" value="Pentatricopeptide repeat-containing protein, chloroplastic"/>
    <property type="match status" value="1"/>
</dbReference>
<dbReference type="InterPro" id="IPR046848">
    <property type="entry name" value="E_motif"/>
</dbReference>
<keyword evidence="4" id="KW-1185">Reference proteome</keyword>
<dbReference type="FunFam" id="1.25.40.10:FF:000196">
    <property type="entry name" value="Pentatricopeptide repeat-containing protein At4g14850"/>
    <property type="match status" value="1"/>
</dbReference>
<gene>
    <name evidence="5 6" type="primary">LOC105061394</name>
</gene>
<reference evidence="5 6" key="1">
    <citation type="submission" date="2025-04" db="UniProtKB">
        <authorList>
            <consortium name="RefSeq"/>
        </authorList>
    </citation>
    <scope>IDENTIFICATION</scope>
</reference>
<proteinExistence type="inferred from homology"/>
<dbReference type="PROSITE" id="PS51375">
    <property type="entry name" value="PPR"/>
    <property type="match status" value="9"/>
</dbReference>
<dbReference type="FunFam" id="1.25.40.10:FF:000073">
    <property type="entry name" value="Pentatricopeptide repeat-containing protein chloroplastic"/>
    <property type="match status" value="1"/>
</dbReference>
<dbReference type="OrthoDB" id="185373at2759"/>
<dbReference type="RefSeq" id="XP_010943720.2">
    <property type="nucleotide sequence ID" value="XM_010945418.3"/>
</dbReference>
<dbReference type="AlphaFoldDB" id="A0A6I9SI66"/>
<dbReference type="InterPro" id="IPR011990">
    <property type="entry name" value="TPR-like_helical_dom_sf"/>
</dbReference>
<dbReference type="InterPro" id="IPR046960">
    <property type="entry name" value="PPR_At4g14850-like_plant"/>
</dbReference>
<dbReference type="Pfam" id="PF20431">
    <property type="entry name" value="E_motif"/>
    <property type="match status" value="1"/>
</dbReference>
<feature type="repeat" description="PPR" evidence="3">
    <location>
        <begin position="42"/>
        <end position="72"/>
    </location>
</feature>
<feature type="repeat" description="PPR" evidence="3">
    <location>
        <begin position="377"/>
        <end position="411"/>
    </location>
</feature>
<dbReference type="FunFam" id="1.25.40.10:FF:000353">
    <property type="entry name" value="Pentatricopeptide repeat-containing protein At4g39530"/>
    <property type="match status" value="1"/>
</dbReference>
<protein>
    <submittedName>
        <fullName evidence="5 6">Pentatricopeptide repeat-containing protein At3g57430, chloroplastic</fullName>
    </submittedName>
</protein>
<feature type="repeat" description="PPR" evidence="3">
    <location>
        <begin position="346"/>
        <end position="376"/>
    </location>
</feature>
<feature type="repeat" description="PPR" evidence="3">
    <location>
        <begin position="513"/>
        <end position="547"/>
    </location>
</feature>
<dbReference type="PANTHER" id="PTHR47926">
    <property type="entry name" value="PENTATRICOPEPTIDE REPEAT-CONTAINING PROTEIN"/>
    <property type="match status" value="1"/>
</dbReference>
<evidence type="ECO:0000313" key="5">
    <source>
        <dbReference type="RefSeq" id="XP_010943720.2"/>
    </source>
</evidence>
<feature type="repeat" description="PPR" evidence="3">
    <location>
        <begin position="175"/>
        <end position="209"/>
    </location>
</feature>
<dbReference type="NCBIfam" id="TIGR00756">
    <property type="entry name" value="PPR"/>
    <property type="match status" value="8"/>
</dbReference>
<accession>A0A6I9SI66</accession>
<evidence type="ECO:0000313" key="6">
    <source>
        <dbReference type="RefSeq" id="XP_019701629.1"/>
    </source>
</evidence>
<dbReference type="Pfam" id="PF01535">
    <property type="entry name" value="PPR"/>
    <property type="match status" value="4"/>
</dbReference>
<dbReference type="RefSeq" id="XP_019701629.1">
    <property type="nucleotide sequence ID" value="XM_019846070.2"/>
</dbReference>
<feature type="repeat" description="PPR" evidence="3">
    <location>
        <begin position="73"/>
        <end position="107"/>
    </location>
</feature>
<evidence type="ECO:0000256" key="1">
    <source>
        <dbReference type="ARBA" id="ARBA00022737"/>
    </source>
</evidence>
<dbReference type="InterPro" id="IPR002885">
    <property type="entry name" value="PPR_rpt"/>
</dbReference>
<sequence length="654" mass="71827">MSKITDGVMSLKFLLPALRSARCISKRKMVHGKIIVSGFLPNLVASNHLMSTYVSCDRIEDARRLFDQMPEKNVVSWTILISGYSKSGPKEAAVSSFRSMVSSGFSPNDFTYVSVLSACASIGAARSGKEIHGRIYRLEGGVLSSFVSNSLVNLYAKCGMIHLSRSLFDGIIQPNMVSWGSILSGYCQCGQNEEALRIFARAWKEGVGINEFMVASVLSACSSLGVLAVGKQVHCYVIKSGIPSDQFVEAAVVDMYVKCNELDLAYQAFSELDEPGLASWAALIGGYAQQGHGERAICLFRKLQSSCLKPNEHIFPCVLVGCSTVAAVEGGKQLHALIIKSGFRMAAYVGNAVMDFYAKCGLLDESVKLFEEMEEHDIVSYNAMIARYVDRCDFKGVMELLKQMLLEGTNPNPYTYSSILKLCADLPVVRWGQQTHNLIIRLGLDANVIVGSALIDMYAKCGRLEDARKVFRMMPSKNLVSWNGMLVGYAQHGFGEEALGIFHMMQMESIKPNEITFIGVLSACAHAGLVKQGQCYFDLMKGCGIIPRIDHFACMVDLFARAGLVERAYEFIKSMPIQPNKVIWRSLMAGCKTHGNLGIGLNAARQILKIDPEDDSAHVMLSGVYANAGMWDERAGVRDFLKMGFKKVPGCSWI</sequence>
<dbReference type="GeneID" id="105061394"/>
<dbReference type="FunFam" id="1.25.40.10:FF:000381">
    <property type="entry name" value="Pentatricopeptide repeat-containing protein"/>
    <property type="match status" value="1"/>
</dbReference>
<feature type="repeat" description="PPR" evidence="3">
    <location>
        <begin position="478"/>
        <end position="512"/>
    </location>
</feature>
<feature type="repeat" description="PPR" evidence="3">
    <location>
        <begin position="276"/>
        <end position="310"/>
    </location>
</feature>
<evidence type="ECO:0000256" key="2">
    <source>
        <dbReference type="ARBA" id="ARBA00061659"/>
    </source>
</evidence>
<dbReference type="GO" id="GO:0003729">
    <property type="term" value="F:mRNA binding"/>
    <property type="evidence" value="ECO:0007669"/>
    <property type="project" value="UniProtKB-ARBA"/>
</dbReference>
<dbReference type="Proteomes" id="UP000504607">
    <property type="component" value="Unplaced"/>
</dbReference>
<comment type="similarity">
    <text evidence="2">Belongs to the PPR family. PCMP-E subfamily.</text>
</comment>
<dbReference type="GO" id="GO:0009451">
    <property type="term" value="P:RNA modification"/>
    <property type="evidence" value="ECO:0007669"/>
    <property type="project" value="InterPro"/>
</dbReference>
<dbReference type="Gene3D" id="1.25.40.10">
    <property type="entry name" value="Tetratricopeptide repeat domain"/>
    <property type="match status" value="5"/>
</dbReference>
<dbReference type="KEGG" id="egu:105061394"/>
<evidence type="ECO:0000256" key="3">
    <source>
        <dbReference type="PROSITE-ProRule" id="PRU00708"/>
    </source>
</evidence>
<evidence type="ECO:0000313" key="4">
    <source>
        <dbReference type="Proteomes" id="UP000504607"/>
    </source>
</evidence>
<feature type="repeat" description="PPR" evidence="3">
    <location>
        <begin position="447"/>
        <end position="477"/>
    </location>
</feature>
<dbReference type="PANTHER" id="PTHR47926:SF452">
    <property type="entry name" value="PENTATRICOPEPTIDE REPEAT-CONTAINING PROTEIN"/>
    <property type="match status" value="1"/>
</dbReference>